<feature type="region of interest" description="Disordered" evidence="2">
    <location>
        <begin position="1232"/>
        <end position="1292"/>
    </location>
</feature>
<feature type="compositionally biased region" description="Acidic residues" evidence="2">
    <location>
        <begin position="1901"/>
        <end position="1917"/>
    </location>
</feature>
<feature type="compositionally biased region" description="Basic and acidic residues" evidence="2">
    <location>
        <begin position="1272"/>
        <end position="1281"/>
    </location>
</feature>
<dbReference type="GO" id="GO:0036064">
    <property type="term" value="C:ciliary basal body"/>
    <property type="evidence" value="ECO:0007669"/>
    <property type="project" value="TreeGrafter"/>
</dbReference>
<dbReference type="Pfam" id="PF15717">
    <property type="entry name" value="PCM1_C"/>
    <property type="match status" value="1"/>
</dbReference>
<feature type="coiled-coil region" evidence="1">
    <location>
        <begin position="731"/>
        <end position="761"/>
    </location>
</feature>
<feature type="region of interest" description="Disordered" evidence="2">
    <location>
        <begin position="602"/>
        <end position="626"/>
    </location>
</feature>
<feature type="compositionally biased region" description="Acidic residues" evidence="2">
    <location>
        <begin position="605"/>
        <end position="614"/>
    </location>
</feature>
<accession>A0A452V5X3</accession>
<feature type="compositionally biased region" description="Polar residues" evidence="2">
    <location>
        <begin position="1232"/>
        <end position="1253"/>
    </location>
</feature>
<dbReference type="InterPro" id="IPR031446">
    <property type="entry name" value="PCM1_C"/>
</dbReference>
<gene>
    <name evidence="4" type="primary">PCM1</name>
</gene>
<feature type="compositionally biased region" description="Basic and acidic residues" evidence="2">
    <location>
        <begin position="1937"/>
        <end position="1950"/>
    </location>
</feature>
<feature type="compositionally biased region" description="Gly residues" evidence="2">
    <location>
        <begin position="1"/>
        <end position="12"/>
    </location>
</feature>
<protein>
    <submittedName>
        <fullName evidence="4">Pericentriolar material 1</fullName>
    </submittedName>
</protein>
<feature type="region of interest" description="Disordered" evidence="2">
    <location>
        <begin position="286"/>
        <end position="312"/>
    </location>
</feature>
<feature type="region of interest" description="Disordered" evidence="2">
    <location>
        <begin position="874"/>
        <end position="897"/>
    </location>
</feature>
<feature type="region of interest" description="Disordered" evidence="2">
    <location>
        <begin position="1310"/>
        <end position="1388"/>
    </location>
</feature>
<sequence>FQDFVGGGGGPFEEGVNDQDLPNWSNEGVDDRLNNMDWGGQQKKANKSSEKNKKKFGVESDKRVANDISPESSPGVGRRRTKTPHSFPHSRYVTQMSVPEQAELEKLKQRINFSDLDQRSIGSDSQGRATAANNKRQLSENRKPFNFLPMQINTNKGKDAAISPPKREMTGSAQCKELFASALSNDLLQNCQVSEEDGRGEPAMESSQIVSRLVQIRDYITKASSMREDLVEKNERSANVERLTHLIDHLKEQEKSYMKFLQKILARENEEEDVRTIDSAVGSGSVAESTSLNIDVQSEASDTTAGDPQQEPMEEIENLKKQHDLLKRMLQQQEQLRALQGRQAALLALQHKAEQAIAVMDDSEKVAGTTPGHHTVPGSQPARSPFHQRVPLRVVTETTGSLSGVSITSELNEELNDLIQHFHNQLRDSQPPTVPDNRRQAESLSLTREVSQSRNPSVSEHLPDEKVQLFSKMRVLQEKKQKMDKLLGELHTLRDQHLNNSSFVPSTASPQRSVDQRSTTSGPSAPIGLAPVVNGESNSFTSSVPYPAASLISQNESENEGHLNPTEKLQKLNEVRKRLNELRELVHYYEQTSDMMTDAVNENTKDEETEESEYDSEHENSEPVTNIRNPQVAATWNEVNSNSNAQCVSNNREGRSVNSNCEINNRSAANIRALNMPPALDCHYNREGEQGIHGTQDEDDEEEEEEAEDEGVSGASLTSHRSSLVDEAPEDAEFEQKINRLMAAKQKLRQLQDLVAMVQDDDAADHAVISTNTSNLDDFYPAEEDNKQNANNTRGNANKTQKDAGINEKAREKFYEAKLQQQQRELKQLQEERKKLIEIQEKIQALQKACPDLQLSATSAGNCPTKKYIPAVTSTPAVNGNETSTSKSGCEPEDSSVVDNELWSEMRRHEMLREELRQRRKQLEALMAEHQRRQGLAETTSPVAVSLRSDGSENLCTPQQSRTEKTMATWGGSTQCALDEEDEDGYLSEGVVRTDEEEEEEEQDASSNDNFSMYPPNSANHNSYNVKETKNRWKNNRPFSADGNYRPLAKTRQQNISMQRQENLRWVSELSYVEEKEQWQEQINQLKKQLDFSVNICQTLMQDQQTLSCLLQTLLTGPYSVMPSNVASPQVHLIMHQLNQCYTQLTWQQNNVQRLKQMLNELMRQQNQHPEKPGSKERGSSASHPSSPSLFCPFSFPSQPINLFNLPGFTNFSSFAPGMNFSPLFPSNFGDFSQNISTPTEQQQPLAQNSSGKTEYMAFPKPFESSSSIGAEKQRNQKQPEEEVENSRTSWLYDQEGDVEKPFIKTGFPVSVEKTTNNNRKNQLDTSRRRRQFDEESLESFSSMPDPLDPTTVTKTFKTRKASAQASLASKDKTPKSKSKKRHSTQLKSRVKNIGYESASMSSTCEPCKSKNRHLAQTEEPVQAKVFSRKNHEQLEKIIKYSRSTEISSAHARRILQQSNRNACNEAPETGSDFSMFEALRDTIYSEVATLISQNESRPHFLIELFHELQLLNTDYLRQRALYALQDIVSRHISENHEKGGENVKSGNSGTWIASNSELTPSESLATTDDETFEKNFERETHKISEQNDADNASVMSVSSNLEPFATDDLGNTVIHLDQALARMREYERMKTEAGSGTNVRCTCRSLEAEDGAAAPSTVANLEEAPIENHGSQQPVSEVSTVPCPRIDTQQLDRQIKAIMKEVIPFLKEHMDEVCSSQLLTSVRRMVLTLTQQNDESKEFVKFFHKQLGSILQDSLAKFAGRKLKDCGEDLLVEISEVLFNELAFFKLMQDLDNNSITVKQRCKRKIEAAGVIQSYAKEAKRILEGDHGSPAGEIDDEDKDKDETETVKQAQTSEMYDGDGPKNGRSDVSDQEEDEESEECPVSINLSKAETQALTNYGSGEDENEDEELEEFEEGPVDVQTSLQANTEATEDAEHDDQVLQHDFEKSGESKNVPSEQEPTTSKDDQDSIPVKPCYLNILENEQPLSSAVQKDALTTIDSSKQPNPLPLPLTEIETLVPTVKEVKSAQETPESSLAGSPDTESPVLVNDYEAESGNISQKSDEEDFVKVEDLPLKLTIYSEADLRKKMVEEEQKNHLSGEILCEMQTEELAGNSQTLKEPESVGAQSV</sequence>
<dbReference type="GO" id="GO:0071539">
    <property type="term" value="P:protein localization to centrosome"/>
    <property type="evidence" value="ECO:0007669"/>
    <property type="project" value="InterPro"/>
</dbReference>
<feature type="compositionally biased region" description="Acidic residues" evidence="2">
    <location>
        <begin position="1870"/>
        <end position="1880"/>
    </location>
</feature>
<feature type="domain" description="Pericentriolar material 1 protein C-terminal" evidence="3">
    <location>
        <begin position="1471"/>
        <end position="2101"/>
    </location>
</feature>
<evidence type="ECO:0000313" key="4">
    <source>
        <dbReference type="Ensembl" id="ENSUMAP00000028902"/>
    </source>
</evidence>
<feature type="region of interest" description="Disordered" evidence="2">
    <location>
        <begin position="426"/>
        <end position="463"/>
    </location>
</feature>
<reference evidence="4" key="1">
    <citation type="submission" date="2019-03" db="UniProtKB">
        <authorList>
            <consortium name="Ensembl"/>
        </authorList>
    </citation>
    <scope>IDENTIFICATION</scope>
</reference>
<feature type="coiled-coil region" evidence="1">
    <location>
        <begin position="1069"/>
        <end position="1096"/>
    </location>
</feature>
<feature type="region of interest" description="Disordered" evidence="2">
    <location>
        <begin position="1823"/>
        <end position="1972"/>
    </location>
</feature>
<feature type="region of interest" description="Disordered" evidence="2">
    <location>
        <begin position="115"/>
        <end position="143"/>
    </location>
</feature>
<feature type="region of interest" description="Disordered" evidence="2">
    <location>
        <begin position="946"/>
        <end position="1045"/>
    </location>
</feature>
<feature type="compositionally biased region" description="Polar residues" evidence="2">
    <location>
        <begin position="1920"/>
        <end position="1929"/>
    </location>
</feature>
<feature type="compositionally biased region" description="Polar residues" evidence="2">
    <location>
        <begin position="1951"/>
        <end position="1961"/>
    </location>
</feature>
<feature type="compositionally biased region" description="Basic and acidic residues" evidence="2">
    <location>
        <begin position="1169"/>
        <end position="1179"/>
    </location>
</feature>
<feature type="compositionally biased region" description="Polar residues" evidence="2">
    <location>
        <begin position="2027"/>
        <end position="2036"/>
    </location>
</feature>
<organism evidence="4">
    <name type="scientific">Ursus maritimus</name>
    <name type="common">Polar bear</name>
    <name type="synonym">Thalarctos maritimus</name>
    <dbReference type="NCBI Taxonomy" id="29073"/>
    <lineage>
        <taxon>Eukaryota</taxon>
        <taxon>Metazoa</taxon>
        <taxon>Chordata</taxon>
        <taxon>Craniata</taxon>
        <taxon>Vertebrata</taxon>
        <taxon>Euteleostomi</taxon>
        <taxon>Mammalia</taxon>
        <taxon>Eutheria</taxon>
        <taxon>Laurasiatheria</taxon>
        <taxon>Carnivora</taxon>
        <taxon>Caniformia</taxon>
        <taxon>Ursidae</taxon>
        <taxon>Ursus</taxon>
    </lineage>
</organism>
<feature type="compositionally biased region" description="Polar residues" evidence="2">
    <location>
        <begin position="442"/>
        <end position="458"/>
    </location>
</feature>
<proteinExistence type="predicted"/>
<feature type="compositionally biased region" description="Basic residues" evidence="2">
    <location>
        <begin position="1376"/>
        <end position="1388"/>
    </location>
</feature>
<evidence type="ECO:0000256" key="1">
    <source>
        <dbReference type="SAM" id="Coils"/>
    </source>
</evidence>
<dbReference type="PANTHER" id="PTHR14164">
    <property type="entry name" value="PERICENTRIOLAR MATERIAL 1-RELATED"/>
    <property type="match status" value="1"/>
</dbReference>
<feature type="compositionally biased region" description="Basic and acidic residues" evidence="2">
    <location>
        <begin position="47"/>
        <end position="65"/>
    </location>
</feature>
<feature type="compositionally biased region" description="Acidic residues" evidence="2">
    <location>
        <begin position="995"/>
        <end position="1004"/>
    </location>
</feature>
<feature type="coiled-coil region" evidence="1">
    <location>
        <begin position="812"/>
        <end position="849"/>
    </location>
</feature>
<feature type="compositionally biased region" description="Polar residues" evidence="2">
    <location>
        <begin position="286"/>
        <end position="307"/>
    </location>
</feature>
<feature type="region of interest" description="Disordered" evidence="2">
    <location>
        <begin position="2023"/>
        <end position="2045"/>
    </location>
</feature>
<dbReference type="Ensembl" id="ENSUMAT00000034171.1">
    <property type="protein sequence ID" value="ENSUMAP00000028902.1"/>
    <property type="gene ID" value="ENSUMAG00000020733.1"/>
</dbReference>
<dbReference type="GO" id="GO:1905515">
    <property type="term" value="P:non-motile cilium assembly"/>
    <property type="evidence" value="ECO:0007669"/>
    <property type="project" value="TreeGrafter"/>
</dbReference>
<feature type="compositionally biased region" description="Polar residues" evidence="2">
    <location>
        <begin position="1885"/>
        <end position="1899"/>
    </location>
</feature>
<evidence type="ECO:0000256" key="2">
    <source>
        <dbReference type="SAM" id="MobiDB-lite"/>
    </source>
</evidence>
<feature type="region of interest" description="Disordered" evidence="2">
    <location>
        <begin position="682"/>
        <end position="731"/>
    </location>
</feature>
<feature type="compositionally biased region" description="Polar residues" evidence="2">
    <location>
        <begin position="1351"/>
        <end position="1368"/>
    </location>
</feature>
<feature type="region of interest" description="Disordered" evidence="2">
    <location>
        <begin position="776"/>
        <end position="804"/>
    </location>
</feature>
<dbReference type="InterPro" id="IPR024138">
    <property type="entry name" value="Pericentriolar_Pcm1"/>
</dbReference>
<feature type="compositionally biased region" description="Polar residues" evidence="2">
    <location>
        <begin position="874"/>
        <end position="888"/>
    </location>
</feature>
<feature type="compositionally biased region" description="Polar residues" evidence="2">
    <location>
        <begin position="498"/>
        <end position="523"/>
    </location>
</feature>
<feature type="region of interest" description="Disordered" evidence="2">
    <location>
        <begin position="1165"/>
        <end position="1186"/>
    </location>
</feature>
<evidence type="ECO:0000259" key="3">
    <source>
        <dbReference type="Pfam" id="PF15717"/>
    </source>
</evidence>
<feature type="coiled-coil region" evidence="1">
    <location>
        <begin position="906"/>
        <end position="933"/>
    </location>
</feature>
<feature type="region of interest" description="Disordered" evidence="2">
    <location>
        <begin position="1"/>
        <end position="100"/>
    </location>
</feature>
<dbReference type="PANTHER" id="PTHR14164:SF12">
    <property type="entry name" value="PERICENTRIOLAR MATERIAL 1 PROTEIN"/>
    <property type="match status" value="1"/>
</dbReference>
<feature type="compositionally biased region" description="Polar residues" evidence="2">
    <location>
        <begin position="788"/>
        <end position="799"/>
    </location>
</feature>
<feature type="compositionally biased region" description="Basic and acidic residues" evidence="2">
    <location>
        <begin position="1860"/>
        <end position="1869"/>
    </location>
</feature>
<keyword evidence="1" id="KW-0175">Coiled coil</keyword>
<feature type="compositionally biased region" description="Polar residues" evidence="2">
    <location>
        <begin position="1005"/>
        <end position="1026"/>
    </location>
</feature>
<feature type="compositionally biased region" description="Polar residues" evidence="2">
    <location>
        <begin position="120"/>
        <end position="136"/>
    </location>
</feature>
<feature type="compositionally biased region" description="Polar residues" evidence="2">
    <location>
        <begin position="952"/>
        <end position="961"/>
    </location>
</feature>
<feature type="region of interest" description="Disordered" evidence="2">
    <location>
        <begin position="498"/>
        <end position="530"/>
    </location>
</feature>
<dbReference type="GeneTree" id="ENSGT00390000006641"/>
<dbReference type="GO" id="GO:0034451">
    <property type="term" value="C:centriolar satellite"/>
    <property type="evidence" value="ECO:0007669"/>
    <property type="project" value="TreeGrafter"/>
</dbReference>
<name>A0A452V5X3_URSMA</name>
<feature type="compositionally biased region" description="Acidic residues" evidence="2">
    <location>
        <begin position="697"/>
        <end position="711"/>
    </location>
</feature>
<dbReference type="GO" id="GO:0034454">
    <property type="term" value="P:microtubule anchoring at centrosome"/>
    <property type="evidence" value="ECO:0007669"/>
    <property type="project" value="InterPro"/>
</dbReference>